<evidence type="ECO:0000256" key="2">
    <source>
        <dbReference type="ARBA" id="ARBA00022723"/>
    </source>
</evidence>
<dbReference type="KEGG" id="pda:103722230"/>
<dbReference type="PANTHER" id="PTHR47955:SF14">
    <property type="entry name" value="OS01G0543600 PROTEIN"/>
    <property type="match status" value="1"/>
</dbReference>
<organism evidence="6 7">
    <name type="scientific">Phoenix dactylifera</name>
    <name type="common">Date palm</name>
    <dbReference type="NCBI Taxonomy" id="42345"/>
    <lineage>
        <taxon>Eukaryota</taxon>
        <taxon>Viridiplantae</taxon>
        <taxon>Streptophyta</taxon>
        <taxon>Embryophyta</taxon>
        <taxon>Tracheophyta</taxon>
        <taxon>Spermatophyta</taxon>
        <taxon>Magnoliopsida</taxon>
        <taxon>Liliopsida</taxon>
        <taxon>Arecaceae</taxon>
        <taxon>Coryphoideae</taxon>
        <taxon>Phoeniceae</taxon>
        <taxon>Phoenix</taxon>
    </lineage>
</organism>
<reference evidence="7" key="1">
    <citation type="submission" date="2025-08" db="UniProtKB">
        <authorList>
            <consortium name="RefSeq"/>
        </authorList>
    </citation>
    <scope>IDENTIFICATION</scope>
    <source>
        <tissue evidence="7">Young leaves</tissue>
    </source>
</reference>
<dbReference type="InterPro" id="IPR036396">
    <property type="entry name" value="Cyt_P450_sf"/>
</dbReference>
<keyword evidence="3 4" id="KW-0408">Iron</keyword>
<dbReference type="Proteomes" id="UP000228380">
    <property type="component" value="Unplaced"/>
</dbReference>
<dbReference type="Gene3D" id="1.10.630.10">
    <property type="entry name" value="Cytochrome P450"/>
    <property type="match status" value="1"/>
</dbReference>
<evidence type="ECO:0000313" key="6">
    <source>
        <dbReference type="Proteomes" id="UP000228380"/>
    </source>
</evidence>
<keyword evidence="4 5" id="KW-0349">Heme</keyword>
<dbReference type="AlphaFoldDB" id="A0A8B9A498"/>
<accession>A0A8B9A498</accession>
<dbReference type="GO" id="GO:0005506">
    <property type="term" value="F:iron ion binding"/>
    <property type="evidence" value="ECO:0007669"/>
    <property type="project" value="InterPro"/>
</dbReference>
<dbReference type="OrthoDB" id="1470350at2759"/>
<gene>
    <name evidence="7" type="primary">LOC120109006</name>
</gene>
<dbReference type="PRINTS" id="PR00385">
    <property type="entry name" value="P450"/>
</dbReference>
<feature type="binding site" description="axial binding residue" evidence="4">
    <location>
        <position position="451"/>
    </location>
    <ligand>
        <name>heme</name>
        <dbReference type="ChEBI" id="CHEBI:30413"/>
    </ligand>
    <ligandPart>
        <name>Fe</name>
        <dbReference type="ChEBI" id="CHEBI:18248"/>
    </ligandPart>
</feature>
<dbReference type="InterPro" id="IPR001128">
    <property type="entry name" value="Cyt_P450"/>
</dbReference>
<sequence length="517" mass="58247">MSPSPQLLVLLLLAVLLLFPLYLLIFSTKRALSKKIKLPPSPPKFPLIGNILQLGSLSHHSLRALAEKHGPLMLLHLGRVPTLVVSSAEIAQEIMRTQDLVFASRPSLKAIRIAFYEGMGLAFTPYGDYWRLVRKLCALHVLGAQKVHSFRLMREEEVAFMMEKISEASAALVPVDMSKVLNSFANDMISRAVAGKFFRGGGRNDLLRELIDEMPAIAGQFHFEDYFPSLAWLDALLGLNTGAQRLFKRWDGVLSEVIKDHGDRMKDGRHENNLVDLLMSLQEDSNNQSDLPKERSLTKEQIKGILSDMFSAGTETSYAVLEWAMVEIVRNPEVMKKLQDEVRGIANGKGLVREEELSAMSYLKAVVKELLRLHPPVPLLLPRESMDDCQIQGYQVPKKTRVLINAWAIGRDSKYWEAPEEFRPERFLSNTVDFRGNDFQFIPFGAGRRICPGMNFAVATLELALANLVLRFNWELPSGMTREEMDMAEAPGLTSRRKERLHLVAKSCIQLGGVLNR</sequence>
<dbReference type="InterPro" id="IPR017972">
    <property type="entry name" value="Cyt_P450_CS"/>
</dbReference>
<name>A0A8B9A498_PHODC</name>
<protein>
    <submittedName>
        <fullName evidence="7">Cytochrome P450 71A1-like</fullName>
    </submittedName>
</protein>
<keyword evidence="5" id="KW-0503">Monooxygenase</keyword>
<comment type="similarity">
    <text evidence="1 5">Belongs to the cytochrome P450 family.</text>
</comment>
<evidence type="ECO:0000256" key="4">
    <source>
        <dbReference type="PIRSR" id="PIRSR602401-1"/>
    </source>
</evidence>
<dbReference type="GeneID" id="120109006"/>
<keyword evidence="2 4" id="KW-0479">Metal-binding</keyword>
<dbReference type="SUPFAM" id="SSF48264">
    <property type="entry name" value="Cytochrome P450"/>
    <property type="match status" value="1"/>
</dbReference>
<dbReference type="Pfam" id="PF00067">
    <property type="entry name" value="p450"/>
    <property type="match status" value="1"/>
</dbReference>
<dbReference type="CDD" id="cd11072">
    <property type="entry name" value="CYP71-like"/>
    <property type="match status" value="1"/>
</dbReference>
<dbReference type="RefSeq" id="XP_038978668.1">
    <property type="nucleotide sequence ID" value="XM_039122740.1"/>
</dbReference>
<comment type="cofactor">
    <cofactor evidence="4">
        <name>heme</name>
        <dbReference type="ChEBI" id="CHEBI:30413"/>
    </cofactor>
</comment>
<dbReference type="InterPro" id="IPR002401">
    <property type="entry name" value="Cyt_P450_E_grp-I"/>
</dbReference>
<dbReference type="GO" id="GO:0020037">
    <property type="term" value="F:heme binding"/>
    <property type="evidence" value="ECO:0007669"/>
    <property type="project" value="InterPro"/>
</dbReference>
<evidence type="ECO:0000313" key="7">
    <source>
        <dbReference type="RefSeq" id="XP_038978668.1"/>
    </source>
</evidence>
<dbReference type="PRINTS" id="PR00463">
    <property type="entry name" value="EP450I"/>
</dbReference>
<proteinExistence type="inferred from homology"/>
<evidence type="ECO:0000256" key="5">
    <source>
        <dbReference type="RuleBase" id="RU000461"/>
    </source>
</evidence>
<dbReference type="GO" id="GO:0004497">
    <property type="term" value="F:monooxygenase activity"/>
    <property type="evidence" value="ECO:0007669"/>
    <property type="project" value="UniProtKB-KW"/>
</dbReference>
<dbReference type="FunFam" id="1.10.630.10:FF:000011">
    <property type="entry name" value="Cytochrome P450 83B1"/>
    <property type="match status" value="1"/>
</dbReference>
<dbReference type="KEGG" id="pda:120109006"/>
<keyword evidence="6" id="KW-1185">Reference proteome</keyword>
<evidence type="ECO:0000256" key="1">
    <source>
        <dbReference type="ARBA" id="ARBA00010617"/>
    </source>
</evidence>
<evidence type="ECO:0000256" key="3">
    <source>
        <dbReference type="ARBA" id="ARBA00023004"/>
    </source>
</evidence>
<dbReference type="PROSITE" id="PS00086">
    <property type="entry name" value="CYTOCHROME_P450"/>
    <property type="match status" value="1"/>
</dbReference>
<keyword evidence="5" id="KW-0560">Oxidoreductase</keyword>
<dbReference type="RefSeq" id="XP_008810927.2">
    <property type="nucleotide sequence ID" value="XM_008812705.3"/>
</dbReference>
<dbReference type="PANTHER" id="PTHR47955">
    <property type="entry name" value="CYTOCHROME P450 FAMILY 71 PROTEIN"/>
    <property type="match status" value="1"/>
</dbReference>
<dbReference type="GO" id="GO:0016705">
    <property type="term" value="F:oxidoreductase activity, acting on paired donors, with incorporation or reduction of molecular oxygen"/>
    <property type="evidence" value="ECO:0007669"/>
    <property type="project" value="InterPro"/>
</dbReference>